<feature type="transmembrane region" description="Helical" evidence="3">
    <location>
        <begin position="26"/>
        <end position="46"/>
    </location>
</feature>
<evidence type="ECO:0000256" key="2">
    <source>
        <dbReference type="ARBA" id="ARBA00034247"/>
    </source>
</evidence>
<keyword evidence="3" id="KW-0812">Transmembrane</keyword>
<dbReference type="Gene3D" id="3.30.70.270">
    <property type="match status" value="1"/>
</dbReference>
<organism evidence="5 6">
    <name type="scientific">Paraburkholderia solitsugae</name>
    <dbReference type="NCBI Taxonomy" id="2675748"/>
    <lineage>
        <taxon>Bacteria</taxon>
        <taxon>Pseudomonadati</taxon>
        <taxon>Pseudomonadota</taxon>
        <taxon>Betaproteobacteria</taxon>
        <taxon>Burkholderiales</taxon>
        <taxon>Burkholderiaceae</taxon>
        <taxon>Paraburkholderia</taxon>
    </lineage>
</organism>
<keyword evidence="3" id="KW-1133">Transmembrane helix</keyword>
<comment type="catalytic activity">
    <reaction evidence="2">
        <text>2 GTP = 3',3'-c-di-GMP + 2 diphosphate</text>
        <dbReference type="Rhea" id="RHEA:24898"/>
        <dbReference type="ChEBI" id="CHEBI:33019"/>
        <dbReference type="ChEBI" id="CHEBI:37565"/>
        <dbReference type="ChEBI" id="CHEBI:58805"/>
        <dbReference type="EC" id="2.7.7.65"/>
    </reaction>
</comment>
<gene>
    <name evidence="5" type="ORF">GNZ12_43460</name>
</gene>
<dbReference type="PROSITE" id="PS50887">
    <property type="entry name" value="GGDEF"/>
    <property type="match status" value="1"/>
</dbReference>
<evidence type="ECO:0000259" key="4">
    <source>
        <dbReference type="PROSITE" id="PS50887"/>
    </source>
</evidence>
<dbReference type="PANTHER" id="PTHR45138:SF9">
    <property type="entry name" value="DIGUANYLATE CYCLASE DGCM-RELATED"/>
    <property type="match status" value="1"/>
</dbReference>
<dbReference type="InterPro" id="IPR043128">
    <property type="entry name" value="Rev_trsase/Diguanyl_cyclase"/>
</dbReference>
<dbReference type="PANTHER" id="PTHR45138">
    <property type="entry name" value="REGULATORY COMPONENTS OF SENSORY TRANSDUCTION SYSTEM"/>
    <property type="match status" value="1"/>
</dbReference>
<dbReference type="NCBIfam" id="TIGR00254">
    <property type="entry name" value="GGDEF"/>
    <property type="match status" value="1"/>
</dbReference>
<dbReference type="Proteomes" id="UP000652198">
    <property type="component" value="Unassembled WGS sequence"/>
</dbReference>
<evidence type="ECO:0000313" key="6">
    <source>
        <dbReference type="Proteomes" id="UP000652198"/>
    </source>
</evidence>
<dbReference type="CDD" id="cd12915">
    <property type="entry name" value="PDC2_DGC_like"/>
    <property type="match status" value="1"/>
</dbReference>
<evidence type="ECO:0000256" key="1">
    <source>
        <dbReference type="ARBA" id="ARBA00012528"/>
    </source>
</evidence>
<dbReference type="InterPro" id="IPR029787">
    <property type="entry name" value="Nucleotide_cyclase"/>
</dbReference>
<dbReference type="Pfam" id="PF22588">
    <property type="entry name" value="dCache_1_like"/>
    <property type="match status" value="1"/>
</dbReference>
<dbReference type="RefSeq" id="WP_172319124.1">
    <property type="nucleotide sequence ID" value="NZ_WOEY01000189.1"/>
</dbReference>
<keyword evidence="6" id="KW-1185">Reference proteome</keyword>
<keyword evidence="3" id="KW-0472">Membrane</keyword>
<dbReference type="Gene3D" id="3.30.450.20">
    <property type="entry name" value="PAS domain"/>
    <property type="match status" value="2"/>
</dbReference>
<dbReference type="CDD" id="cd01949">
    <property type="entry name" value="GGDEF"/>
    <property type="match status" value="1"/>
</dbReference>
<dbReference type="InterPro" id="IPR000160">
    <property type="entry name" value="GGDEF_dom"/>
</dbReference>
<dbReference type="CDD" id="cd12914">
    <property type="entry name" value="PDC1_DGC_like"/>
    <property type="match status" value="1"/>
</dbReference>
<dbReference type="InterPro" id="IPR050469">
    <property type="entry name" value="Diguanylate_Cyclase"/>
</dbReference>
<dbReference type="InterPro" id="IPR054327">
    <property type="entry name" value="His-kinase-like_sensor"/>
</dbReference>
<protein>
    <recommendedName>
        <fullName evidence="1">diguanylate cyclase</fullName>
        <ecNumber evidence="1">2.7.7.65</ecNumber>
    </recommendedName>
</protein>
<dbReference type="Pfam" id="PF00990">
    <property type="entry name" value="GGDEF"/>
    <property type="match status" value="1"/>
</dbReference>
<sequence>MRLPLSALGRRTVSSAASQVLSPSGVIVAGVLLILFMCGLCAWVLFESRNDAYNHAEENARNLMLVIERDIARNIELYGLSLQAVVDGVNDPQVMALPPNLRSEVLFDRAASGKYLGSIFVMNERGDIILDSRFIPARVGNFADRDYFAVHRGNRSPGLFISKPYASRLRNGALTIALSRRITHADGSFGGVVVGTLSVDYFRALLDGLSVGERGTAAVIETNGTMITRLPYDPKVVGRNIQSAPVFIRAMATDEGAFAGTASIDGIRRLYVYRHLSGLPIIVDVAPAESDIYAEWQRRAWRLGIVMAVFGAILGGGSLLLSRELMRRQLAESKLQHLARTDALTGLSNRGTFDETLRKEWQQANRTGRPLSLLFVDIDQFKAFNDYYGHQAGDDVLRAVAQCVALCIRRPADHVARYGGEEFVVTLPNTDATGATNIAETIRHAVFDLNIEHVQSQYGCVTASIGVVTSQGRAIHDSVVLVKMADSALYEAKSTGRNRVCEASCV</sequence>
<name>A0ABX2C7Y6_9BURK</name>
<proteinExistence type="predicted"/>
<comment type="caution">
    <text evidence="5">The sequence shown here is derived from an EMBL/GenBank/DDBJ whole genome shotgun (WGS) entry which is preliminary data.</text>
</comment>
<dbReference type="EMBL" id="WOEY01000189">
    <property type="protein sequence ID" value="NPT48027.1"/>
    <property type="molecule type" value="Genomic_DNA"/>
</dbReference>
<evidence type="ECO:0000256" key="3">
    <source>
        <dbReference type="SAM" id="Phobius"/>
    </source>
</evidence>
<accession>A0ABX2C7Y6</accession>
<dbReference type="SMART" id="SM00267">
    <property type="entry name" value="GGDEF"/>
    <property type="match status" value="1"/>
</dbReference>
<feature type="domain" description="GGDEF" evidence="4">
    <location>
        <begin position="369"/>
        <end position="505"/>
    </location>
</feature>
<dbReference type="EC" id="2.7.7.65" evidence="1"/>
<feature type="transmembrane region" description="Helical" evidence="3">
    <location>
        <begin position="300"/>
        <end position="321"/>
    </location>
</feature>
<reference evidence="5 6" key="1">
    <citation type="submission" date="2019-11" db="EMBL/GenBank/DDBJ databases">
        <title>Metabolism of dissolved organic matter in forest soils.</title>
        <authorList>
            <person name="Cyle K.T."/>
            <person name="Wilhelm R.C."/>
            <person name="Martinez C.E."/>
        </authorList>
    </citation>
    <scope>NUCLEOTIDE SEQUENCE [LARGE SCALE GENOMIC DNA]</scope>
    <source>
        <strain evidence="5 6">1N</strain>
    </source>
</reference>
<evidence type="ECO:0000313" key="5">
    <source>
        <dbReference type="EMBL" id="NPT48027.1"/>
    </source>
</evidence>
<dbReference type="SUPFAM" id="SSF55073">
    <property type="entry name" value="Nucleotide cyclase"/>
    <property type="match status" value="1"/>
</dbReference>